<organismHost>
    <name type="scientific">Streptomyces coelicolor</name>
    <dbReference type="NCBI Taxonomy" id="1902"/>
</organismHost>
<gene>
    <name evidence="1" type="primary">54</name>
</gene>
<dbReference type="RefSeq" id="NP_047945.1">
    <property type="nucleotide sequence ID" value="NC_001978.3"/>
</dbReference>
<organism evidence="1 2">
    <name type="scientific">Streptomyces phage phiC31</name>
    <name type="common">Bacteriophage phi-C31</name>
    <dbReference type="NCBI Taxonomy" id="10719"/>
    <lineage>
        <taxon>Viruses</taxon>
        <taxon>Duplodnaviria</taxon>
        <taxon>Heunggongvirae</taxon>
        <taxon>Uroviricota</taxon>
        <taxon>Caudoviricetes</taxon>
        <taxon>Colingsworthviridae</taxon>
        <taxon>Lomovskayavirus</taxon>
    </lineage>
</organism>
<reference evidence="1 2" key="2">
    <citation type="journal article" date="1999" name="Proc. Natl. Acad. Sci. U.S.A.">
        <title>Evolutionary relationships among diverse bacteriophages and prophages: all the world's a phage.</title>
        <authorList>
            <person name="Hendrix R.W."/>
            <person name="Smith M.C.M."/>
            <person name="Burns N."/>
            <person name="Ford M.E."/>
            <person name="Hatfull G.F."/>
        </authorList>
    </citation>
    <scope>NUCLEOTIDE SEQUENCE [LARGE SCALE GENOMIC DNA]</scope>
    <source>
        <strain evidence="1 2">Norwich stock</strain>
    </source>
</reference>
<dbReference type="EMBL" id="AJ006589">
    <property type="protein sequence ID" value="CAA07124.1"/>
    <property type="molecule type" value="Genomic_DNA"/>
</dbReference>
<sequence>MPGYMVVESLFADGKTHAVLKDSATPQTTECGTAAGFPVGGSTPPTCTPCAEAVRDA</sequence>
<name>Q9ZX96_BPPHC</name>
<reference evidence="1 2" key="1">
    <citation type="journal article" date="1999" name="Nucleic Acids Res.">
        <title>The complete genome sequence of the Streptomyces temperate phage straight phiC31: evolutionary relationships to other viruses.</title>
        <authorList>
            <person name="Smith M.C.M."/>
            <person name="Burns N."/>
            <person name="Wilson R.N."/>
            <person name="Gregory M.A."/>
        </authorList>
    </citation>
    <scope>NUCLEOTIDE SEQUENCE</scope>
    <source>
        <strain evidence="1 2">Norwich stock</strain>
    </source>
</reference>
<evidence type="ECO:0000313" key="1">
    <source>
        <dbReference type="EMBL" id="CAA07124.1"/>
    </source>
</evidence>
<protein>
    <submittedName>
        <fullName evidence="1">Gp54</fullName>
    </submittedName>
</protein>
<evidence type="ECO:0000313" key="2">
    <source>
        <dbReference type="Proteomes" id="UP000002124"/>
    </source>
</evidence>
<keyword evidence="2" id="KW-1185">Reference proteome</keyword>
<dbReference type="Proteomes" id="UP000002124">
    <property type="component" value="Segment"/>
</dbReference>
<accession>Q9ZX96</accession>
<proteinExistence type="predicted"/>
<dbReference type="GeneID" id="2715887"/>
<dbReference type="KEGG" id="vg:2715887"/>